<dbReference type="PANTHER" id="PTHR40841:SF2">
    <property type="entry name" value="SIDEROPHORE-DEGRADING ESTERASE (EUROFUNG)"/>
    <property type="match status" value="1"/>
</dbReference>
<dbReference type="AlphaFoldDB" id="A0A926G903"/>
<sequence length="298" mass="32070">MPPSRRDIVAGLTMAATSGLATKARTQPAPKLARIIDDPRASSFDIGPDGNAWRVLVGLPDVPAPPEGYSAIIATDGNASFPGLWDGLQALAPDAPVVLIGVGYPTDYTIDTERRWFDLTSPGQPPQSMTERMMNKGQDRKTGGRRAFLDMIADSILPAVNQRVRLNMRDLTLYGHSLGGLFTLHALFTRPEVFARYVASDPSVWWNNGEALREAAAFAGGTRAAGGSLSPPLRLLIARSAALSPDNRLQSVPALVEILRDIDGLEVIYQPYPDETHGSLAGVMRDQVLLLHLGRLAG</sequence>
<evidence type="ECO:0000313" key="4">
    <source>
        <dbReference type="Proteomes" id="UP000608594"/>
    </source>
</evidence>
<accession>A0A926G903</accession>
<dbReference type="RefSeq" id="WP_187791908.1">
    <property type="nucleotide sequence ID" value="NZ_JACOQL010000001.1"/>
</dbReference>
<dbReference type="Proteomes" id="UP000608594">
    <property type="component" value="Unassembled WGS sequence"/>
</dbReference>
<keyword evidence="4" id="KW-1185">Reference proteome</keyword>
<dbReference type="GO" id="GO:0016788">
    <property type="term" value="F:hydrolase activity, acting on ester bonds"/>
    <property type="evidence" value="ECO:0007669"/>
    <property type="project" value="TreeGrafter"/>
</dbReference>
<evidence type="ECO:0000256" key="1">
    <source>
        <dbReference type="ARBA" id="ARBA00005622"/>
    </source>
</evidence>
<dbReference type="InterPro" id="IPR000801">
    <property type="entry name" value="Esterase-like"/>
</dbReference>
<keyword evidence="2 3" id="KW-0378">Hydrolase</keyword>
<comment type="similarity">
    <text evidence="1">Belongs to the esterase D family.</text>
</comment>
<evidence type="ECO:0000313" key="3">
    <source>
        <dbReference type="EMBL" id="MBC9245511.1"/>
    </source>
</evidence>
<evidence type="ECO:0000256" key="2">
    <source>
        <dbReference type="ARBA" id="ARBA00022801"/>
    </source>
</evidence>
<gene>
    <name evidence="3" type="ORF">H4P12_02010</name>
</gene>
<dbReference type="InterPro" id="IPR029058">
    <property type="entry name" value="AB_hydrolase_fold"/>
</dbReference>
<comment type="caution">
    <text evidence="3">The sequence shown here is derived from an EMBL/GenBank/DDBJ whole genome shotgun (WGS) entry which is preliminary data.</text>
</comment>
<name>A0A926G903_9RHOB</name>
<dbReference type="EMBL" id="JACOQL010000001">
    <property type="protein sequence ID" value="MBC9245511.1"/>
    <property type="molecule type" value="Genomic_DNA"/>
</dbReference>
<dbReference type="PANTHER" id="PTHR40841">
    <property type="entry name" value="SIDEROPHORE TRIACETYLFUSARININE C ESTERASE"/>
    <property type="match status" value="1"/>
</dbReference>
<organism evidence="3 4">
    <name type="scientific">Paracoccus amoyensis</name>
    <dbReference type="NCBI Taxonomy" id="2760093"/>
    <lineage>
        <taxon>Bacteria</taxon>
        <taxon>Pseudomonadati</taxon>
        <taxon>Pseudomonadota</taxon>
        <taxon>Alphaproteobacteria</taxon>
        <taxon>Rhodobacterales</taxon>
        <taxon>Paracoccaceae</taxon>
        <taxon>Paracoccus</taxon>
    </lineage>
</organism>
<dbReference type="Pfam" id="PF00756">
    <property type="entry name" value="Esterase"/>
    <property type="match status" value="1"/>
</dbReference>
<protein>
    <submittedName>
        <fullName evidence="3">Alpha/beta hydrolase</fullName>
    </submittedName>
</protein>
<proteinExistence type="inferred from homology"/>
<reference evidence="3" key="1">
    <citation type="submission" date="2020-08" db="EMBL/GenBank/DDBJ databases">
        <title>Paracoccus amoyensis sp. nov., isolated from the surface seawater at coast of Xiamen, Fujian.</title>
        <authorList>
            <person name="Lyu L."/>
        </authorList>
    </citation>
    <scope>NUCLEOTIDE SEQUENCE</scope>
    <source>
        <strain evidence="3">11-3</strain>
    </source>
</reference>
<dbReference type="Gene3D" id="3.40.50.1820">
    <property type="entry name" value="alpha/beta hydrolase"/>
    <property type="match status" value="1"/>
</dbReference>
<dbReference type="SUPFAM" id="SSF53474">
    <property type="entry name" value="alpha/beta-Hydrolases"/>
    <property type="match status" value="1"/>
</dbReference>
<dbReference type="InterPro" id="IPR052558">
    <property type="entry name" value="Siderophore_Hydrolase_D"/>
</dbReference>